<dbReference type="AlphaFoldDB" id="A0A4R9M1W8"/>
<evidence type="ECO:0000313" key="2">
    <source>
        <dbReference type="Proteomes" id="UP000298058"/>
    </source>
</evidence>
<comment type="caution">
    <text evidence="1">The sequence shown here is derived from an EMBL/GenBank/DDBJ whole genome shotgun (WGS) entry which is preliminary data.</text>
</comment>
<dbReference type="Proteomes" id="UP000298058">
    <property type="component" value="Unassembled WGS sequence"/>
</dbReference>
<organism evidence="1 2">
    <name type="scientific">Leptospira idonii</name>
    <dbReference type="NCBI Taxonomy" id="1193500"/>
    <lineage>
        <taxon>Bacteria</taxon>
        <taxon>Pseudomonadati</taxon>
        <taxon>Spirochaetota</taxon>
        <taxon>Spirochaetia</taxon>
        <taxon>Leptospirales</taxon>
        <taxon>Leptospiraceae</taxon>
        <taxon>Leptospira</taxon>
    </lineage>
</organism>
<dbReference type="RefSeq" id="WP_135758989.1">
    <property type="nucleotide sequence ID" value="NZ_RQHW01000008.1"/>
</dbReference>
<protein>
    <submittedName>
        <fullName evidence="1">Uncharacterized protein</fullName>
    </submittedName>
</protein>
<evidence type="ECO:0000313" key="1">
    <source>
        <dbReference type="EMBL" id="TGN20774.1"/>
    </source>
</evidence>
<keyword evidence="2" id="KW-1185">Reference proteome</keyword>
<proteinExistence type="predicted"/>
<gene>
    <name evidence="1" type="ORF">EHS15_02645</name>
</gene>
<sequence length="171" mass="17562">MKRNLSLFVWVLLSVVFLQDCKKELKGSEEDALLLSALAETNDAVCNVSSNGTSIGTVTAIQATGVSLYLTGTALGTYTVAAARAPGLTTAKTITFHNLPASGVTLRAYSGSVCSFDLTNPVVASTSAITSSSSSGTTIYTIFTPGDYFFSVTAVSNAAGALIGNITVSIE</sequence>
<accession>A0A4R9M1W8</accession>
<name>A0A4R9M1W8_9LEPT</name>
<reference evidence="1" key="1">
    <citation type="journal article" date="2019" name="PLoS Negl. Trop. Dis.">
        <title>Revisiting the worldwide diversity of Leptospira species in the environment.</title>
        <authorList>
            <person name="Vincent A.T."/>
            <person name="Schiettekatte O."/>
            <person name="Bourhy P."/>
            <person name="Veyrier F.J."/>
            <person name="Picardeau M."/>
        </authorList>
    </citation>
    <scope>NUCLEOTIDE SEQUENCE [LARGE SCALE GENOMIC DNA]</scope>
    <source>
        <strain evidence="1">201300427</strain>
    </source>
</reference>
<dbReference type="EMBL" id="RQHW01000008">
    <property type="protein sequence ID" value="TGN20774.1"/>
    <property type="molecule type" value="Genomic_DNA"/>
</dbReference>